<dbReference type="HOGENOM" id="CLU_154759_0_0_1"/>
<organism evidence="2 3">
    <name type="scientific">Botryobasidium botryosum (strain FD-172 SS1)</name>
    <dbReference type="NCBI Taxonomy" id="930990"/>
    <lineage>
        <taxon>Eukaryota</taxon>
        <taxon>Fungi</taxon>
        <taxon>Dikarya</taxon>
        <taxon>Basidiomycota</taxon>
        <taxon>Agaricomycotina</taxon>
        <taxon>Agaricomycetes</taxon>
        <taxon>Cantharellales</taxon>
        <taxon>Botryobasidiaceae</taxon>
        <taxon>Botryobasidium</taxon>
    </lineage>
</organism>
<dbReference type="Proteomes" id="UP000027195">
    <property type="component" value="Unassembled WGS sequence"/>
</dbReference>
<dbReference type="InParanoid" id="A0A067M339"/>
<dbReference type="EMBL" id="KL198082">
    <property type="protein sequence ID" value="KDQ09130.1"/>
    <property type="molecule type" value="Genomic_DNA"/>
</dbReference>
<dbReference type="AlphaFoldDB" id="A0A067M339"/>
<evidence type="ECO:0000256" key="1">
    <source>
        <dbReference type="SAM" id="SignalP"/>
    </source>
</evidence>
<keyword evidence="1" id="KW-0732">Signal</keyword>
<reference evidence="3" key="1">
    <citation type="journal article" date="2014" name="Proc. Natl. Acad. Sci. U.S.A.">
        <title>Extensive sampling of basidiomycete genomes demonstrates inadequacy of the white-rot/brown-rot paradigm for wood decay fungi.</title>
        <authorList>
            <person name="Riley R."/>
            <person name="Salamov A.A."/>
            <person name="Brown D.W."/>
            <person name="Nagy L.G."/>
            <person name="Floudas D."/>
            <person name="Held B.W."/>
            <person name="Levasseur A."/>
            <person name="Lombard V."/>
            <person name="Morin E."/>
            <person name="Otillar R."/>
            <person name="Lindquist E.A."/>
            <person name="Sun H."/>
            <person name="LaButti K.M."/>
            <person name="Schmutz J."/>
            <person name="Jabbour D."/>
            <person name="Luo H."/>
            <person name="Baker S.E."/>
            <person name="Pisabarro A.G."/>
            <person name="Walton J.D."/>
            <person name="Blanchette R.A."/>
            <person name="Henrissat B."/>
            <person name="Martin F."/>
            <person name="Cullen D."/>
            <person name="Hibbett D.S."/>
            <person name="Grigoriev I.V."/>
        </authorList>
    </citation>
    <scope>NUCLEOTIDE SEQUENCE [LARGE SCALE GENOMIC DNA]</scope>
    <source>
        <strain evidence="3">FD-172 SS1</strain>
    </source>
</reference>
<evidence type="ECO:0000313" key="2">
    <source>
        <dbReference type="EMBL" id="KDQ09130.1"/>
    </source>
</evidence>
<name>A0A067M339_BOTB1</name>
<feature type="signal peptide" evidence="1">
    <location>
        <begin position="1"/>
        <end position="26"/>
    </location>
</feature>
<sequence>MRTSTSISAIISALLVVSLAPGPASAGTTCNIKTFGGTPGNGALIDCLHSYRTDNWDGKNCGGLGWFKGGSLYNSPVNCYDACFNCIQNSINAGATSVQCDDAEGLADCWMGYH</sequence>
<proteinExistence type="predicted"/>
<feature type="chain" id="PRO_5001644324" evidence="1">
    <location>
        <begin position="27"/>
        <end position="114"/>
    </location>
</feature>
<keyword evidence="3" id="KW-1185">Reference proteome</keyword>
<accession>A0A067M339</accession>
<gene>
    <name evidence="2" type="ORF">BOTBODRAFT_179306</name>
</gene>
<evidence type="ECO:0000313" key="3">
    <source>
        <dbReference type="Proteomes" id="UP000027195"/>
    </source>
</evidence>
<protein>
    <submittedName>
        <fullName evidence="2">Uncharacterized protein</fullName>
    </submittedName>
</protein>
<dbReference type="OrthoDB" id="5380004at2759"/>